<dbReference type="SUPFAM" id="SSF51126">
    <property type="entry name" value="Pectin lyase-like"/>
    <property type="match status" value="1"/>
</dbReference>
<dbReference type="EMBL" id="OX459122">
    <property type="protein sequence ID" value="CAI9105393.1"/>
    <property type="molecule type" value="Genomic_DNA"/>
</dbReference>
<dbReference type="Gene3D" id="1.20.140.40">
    <property type="entry name" value="Invertase/pectin methylesterase inhibitor family protein"/>
    <property type="match status" value="1"/>
</dbReference>
<dbReference type="InterPro" id="IPR035513">
    <property type="entry name" value="Invertase/methylesterase_inhib"/>
</dbReference>
<dbReference type="PANTHER" id="PTHR31707">
    <property type="entry name" value="PECTINESTERASE"/>
    <property type="match status" value="1"/>
</dbReference>
<evidence type="ECO:0000256" key="8">
    <source>
        <dbReference type="SAM" id="SignalP"/>
    </source>
</evidence>
<comment type="catalytic activity">
    <reaction evidence="7">
        <text>[(1-&gt;4)-alpha-D-galacturonosyl methyl ester](n) + n H2O = [(1-&gt;4)-alpha-D-galacturonosyl](n) + n methanol + n H(+)</text>
        <dbReference type="Rhea" id="RHEA:22380"/>
        <dbReference type="Rhea" id="RHEA-COMP:14570"/>
        <dbReference type="Rhea" id="RHEA-COMP:14573"/>
        <dbReference type="ChEBI" id="CHEBI:15377"/>
        <dbReference type="ChEBI" id="CHEBI:15378"/>
        <dbReference type="ChEBI" id="CHEBI:17790"/>
        <dbReference type="ChEBI" id="CHEBI:140522"/>
        <dbReference type="ChEBI" id="CHEBI:140523"/>
        <dbReference type="EC" id="3.1.1.11"/>
    </reaction>
</comment>
<dbReference type="NCBIfam" id="TIGR01614">
    <property type="entry name" value="PME_inhib"/>
    <property type="match status" value="1"/>
</dbReference>
<protein>
    <submittedName>
        <fullName evidence="10">OLC1v1004304C1</fullName>
    </submittedName>
</protein>
<keyword evidence="4" id="KW-0378">Hydrolase</keyword>
<dbReference type="InterPro" id="IPR011050">
    <property type="entry name" value="Pectin_lyase_fold/virulence"/>
</dbReference>
<evidence type="ECO:0000256" key="4">
    <source>
        <dbReference type="ARBA" id="ARBA00022801"/>
    </source>
</evidence>
<proteinExistence type="inferred from homology"/>
<dbReference type="CDD" id="cd15798">
    <property type="entry name" value="PMEI-like_3"/>
    <property type="match status" value="1"/>
</dbReference>
<evidence type="ECO:0000256" key="1">
    <source>
        <dbReference type="ARBA" id="ARBA00005184"/>
    </source>
</evidence>
<dbReference type="AlphaFoldDB" id="A0AAV1DCR7"/>
<evidence type="ECO:0000256" key="5">
    <source>
        <dbReference type="ARBA" id="ARBA00023085"/>
    </source>
</evidence>
<accession>A0AAV1DCR7</accession>
<dbReference type="Gene3D" id="2.160.20.10">
    <property type="entry name" value="Single-stranded right-handed beta-helix, Pectin lyase-like"/>
    <property type="match status" value="1"/>
</dbReference>
<feature type="chain" id="PRO_5043370642" evidence="8">
    <location>
        <begin position="27"/>
        <end position="295"/>
    </location>
</feature>
<feature type="signal peptide" evidence="8">
    <location>
        <begin position="1"/>
        <end position="26"/>
    </location>
</feature>
<evidence type="ECO:0000256" key="2">
    <source>
        <dbReference type="ARBA" id="ARBA00006027"/>
    </source>
</evidence>
<evidence type="ECO:0000256" key="6">
    <source>
        <dbReference type="ARBA" id="ARBA00023316"/>
    </source>
</evidence>
<comment type="similarity">
    <text evidence="3">In the C-terminal section; belongs to the pectinesterase family.</text>
</comment>
<evidence type="ECO:0000313" key="11">
    <source>
        <dbReference type="Proteomes" id="UP001161247"/>
    </source>
</evidence>
<sequence>MVWYRFTTLSGITLIILLSAVAVVTGSPCESTPDPIFCQSFISSNDSASSSGDVFDYTRFYVKKSMRSAEKFLSLIEKNLRKSKYLTPTAIRALEDCKLMAQLNIDFLTNSFQVVGNTSKVLTSLKAEDVLTLLSAILTNVDTCRQGLRDSSDTWSVRNDIVAPLSTDTKLFRLSLALFTKGTDTSSSGGSGSGTDADAVLIKEIVIVSQDGTGNYTTVSAALAEAPKYSDGSDGYYLIYVTAGVYEEYISIGKSQKYLMMVGDGINRTIITGNHSFVDGWTTFNSSTFGYLPSC</sequence>
<dbReference type="SMART" id="SM00856">
    <property type="entry name" value="PMEI"/>
    <property type="match status" value="1"/>
</dbReference>
<gene>
    <name evidence="10" type="ORF">OLC1_LOCUS14100</name>
</gene>
<evidence type="ECO:0000313" key="10">
    <source>
        <dbReference type="EMBL" id="CAI9105393.1"/>
    </source>
</evidence>
<comment type="similarity">
    <text evidence="2">In the N-terminal section; belongs to the PMEI family.</text>
</comment>
<dbReference type="GO" id="GO:0042545">
    <property type="term" value="P:cell wall modification"/>
    <property type="evidence" value="ECO:0007669"/>
    <property type="project" value="InterPro"/>
</dbReference>
<dbReference type="Pfam" id="PF04043">
    <property type="entry name" value="PMEI"/>
    <property type="match status" value="1"/>
</dbReference>
<dbReference type="Proteomes" id="UP001161247">
    <property type="component" value="Chromosome 5"/>
</dbReference>
<name>A0AAV1DCR7_OLDCO</name>
<dbReference type="InterPro" id="IPR006501">
    <property type="entry name" value="Pectinesterase_inhib_dom"/>
</dbReference>
<keyword evidence="8" id="KW-0732">Signal</keyword>
<reference evidence="10" key="1">
    <citation type="submission" date="2023-03" db="EMBL/GenBank/DDBJ databases">
        <authorList>
            <person name="Julca I."/>
        </authorList>
    </citation>
    <scope>NUCLEOTIDE SEQUENCE</scope>
</reference>
<dbReference type="InterPro" id="IPR000070">
    <property type="entry name" value="Pectinesterase_cat"/>
</dbReference>
<evidence type="ECO:0000256" key="3">
    <source>
        <dbReference type="ARBA" id="ARBA00007786"/>
    </source>
</evidence>
<comment type="pathway">
    <text evidence="1">Glycan metabolism; pectin degradation; 2-dehydro-3-deoxy-D-gluconate from pectin: step 1/5.</text>
</comment>
<keyword evidence="6" id="KW-0961">Cell wall biogenesis/degradation</keyword>
<keyword evidence="11" id="KW-1185">Reference proteome</keyword>
<dbReference type="SUPFAM" id="SSF101148">
    <property type="entry name" value="Plant invertase/pectin methylesterase inhibitor"/>
    <property type="match status" value="1"/>
</dbReference>
<evidence type="ECO:0000256" key="7">
    <source>
        <dbReference type="ARBA" id="ARBA00047928"/>
    </source>
</evidence>
<keyword evidence="5" id="KW-0063">Aspartyl esterase</keyword>
<dbReference type="GO" id="GO:0030599">
    <property type="term" value="F:pectinesterase activity"/>
    <property type="evidence" value="ECO:0007669"/>
    <property type="project" value="UniProtKB-EC"/>
</dbReference>
<evidence type="ECO:0000259" key="9">
    <source>
        <dbReference type="SMART" id="SM00856"/>
    </source>
</evidence>
<feature type="domain" description="Pectinesterase inhibitor" evidence="9">
    <location>
        <begin position="19"/>
        <end position="178"/>
    </location>
</feature>
<organism evidence="10 11">
    <name type="scientific">Oldenlandia corymbosa var. corymbosa</name>
    <dbReference type="NCBI Taxonomy" id="529605"/>
    <lineage>
        <taxon>Eukaryota</taxon>
        <taxon>Viridiplantae</taxon>
        <taxon>Streptophyta</taxon>
        <taxon>Embryophyta</taxon>
        <taxon>Tracheophyta</taxon>
        <taxon>Spermatophyta</taxon>
        <taxon>Magnoliopsida</taxon>
        <taxon>eudicotyledons</taxon>
        <taxon>Gunneridae</taxon>
        <taxon>Pentapetalae</taxon>
        <taxon>asterids</taxon>
        <taxon>lamiids</taxon>
        <taxon>Gentianales</taxon>
        <taxon>Rubiaceae</taxon>
        <taxon>Rubioideae</taxon>
        <taxon>Spermacoceae</taxon>
        <taxon>Hedyotis-Oldenlandia complex</taxon>
        <taxon>Oldenlandia</taxon>
    </lineage>
</organism>
<dbReference type="GO" id="GO:0004857">
    <property type="term" value="F:enzyme inhibitor activity"/>
    <property type="evidence" value="ECO:0007669"/>
    <property type="project" value="InterPro"/>
</dbReference>
<dbReference type="InterPro" id="IPR012334">
    <property type="entry name" value="Pectin_lyas_fold"/>
</dbReference>
<dbReference type="Pfam" id="PF01095">
    <property type="entry name" value="Pectinesterase"/>
    <property type="match status" value="1"/>
</dbReference>